<dbReference type="AlphaFoldDB" id="A0A5A7RCM7"/>
<comment type="caution">
    <text evidence="3">The sequence shown here is derived from an EMBL/GenBank/DDBJ whole genome shotgun (WGS) entry which is preliminary data.</text>
</comment>
<sequence length="207" mass="22483">MAKAPLPLFLLLSLLAATASARPCKTLFYFSATTTSTYYPYHSLPANPNPNSPFAGQRPRYFTLIFTSSVTRPFSDRRPSINFDSDGAAASFGDNPQSTSSDFPFKFYSSVSSSIRERTKDIMSVVGALLFGVGCGVLTAVVMYFVWALFYPASFDFADVSSSSDGDDDDDDDEVAATKRKLGYVALPTKVVDDDLKKPAPLAKEVV</sequence>
<accession>A0A5A7RCM7</accession>
<name>A0A5A7RCM7_STRAF</name>
<keyword evidence="1" id="KW-1133">Transmembrane helix</keyword>
<organism evidence="3 4">
    <name type="scientific">Striga asiatica</name>
    <name type="common">Asiatic witchweed</name>
    <name type="synonym">Buchnera asiatica</name>
    <dbReference type="NCBI Taxonomy" id="4170"/>
    <lineage>
        <taxon>Eukaryota</taxon>
        <taxon>Viridiplantae</taxon>
        <taxon>Streptophyta</taxon>
        <taxon>Embryophyta</taxon>
        <taxon>Tracheophyta</taxon>
        <taxon>Spermatophyta</taxon>
        <taxon>Magnoliopsida</taxon>
        <taxon>eudicotyledons</taxon>
        <taxon>Gunneridae</taxon>
        <taxon>Pentapetalae</taxon>
        <taxon>asterids</taxon>
        <taxon>lamiids</taxon>
        <taxon>Lamiales</taxon>
        <taxon>Orobanchaceae</taxon>
        <taxon>Buchnereae</taxon>
        <taxon>Striga</taxon>
    </lineage>
</organism>
<dbReference type="Proteomes" id="UP000325081">
    <property type="component" value="Unassembled WGS sequence"/>
</dbReference>
<keyword evidence="1" id="KW-0472">Membrane</keyword>
<feature type="signal peptide" evidence="2">
    <location>
        <begin position="1"/>
        <end position="21"/>
    </location>
</feature>
<evidence type="ECO:0000256" key="1">
    <source>
        <dbReference type="SAM" id="Phobius"/>
    </source>
</evidence>
<feature type="transmembrane region" description="Helical" evidence="1">
    <location>
        <begin position="122"/>
        <end position="147"/>
    </location>
</feature>
<evidence type="ECO:0000313" key="4">
    <source>
        <dbReference type="Proteomes" id="UP000325081"/>
    </source>
</evidence>
<evidence type="ECO:0000256" key="2">
    <source>
        <dbReference type="SAM" id="SignalP"/>
    </source>
</evidence>
<reference evidence="4" key="1">
    <citation type="journal article" date="2019" name="Curr. Biol.">
        <title>Genome Sequence of Striga asiatica Provides Insight into the Evolution of Plant Parasitism.</title>
        <authorList>
            <person name="Yoshida S."/>
            <person name="Kim S."/>
            <person name="Wafula E.K."/>
            <person name="Tanskanen J."/>
            <person name="Kim Y.M."/>
            <person name="Honaas L."/>
            <person name="Yang Z."/>
            <person name="Spallek T."/>
            <person name="Conn C.E."/>
            <person name="Ichihashi Y."/>
            <person name="Cheong K."/>
            <person name="Cui S."/>
            <person name="Der J.P."/>
            <person name="Gundlach H."/>
            <person name="Jiao Y."/>
            <person name="Hori C."/>
            <person name="Ishida J.K."/>
            <person name="Kasahara H."/>
            <person name="Kiba T."/>
            <person name="Kim M.S."/>
            <person name="Koo N."/>
            <person name="Laohavisit A."/>
            <person name="Lee Y.H."/>
            <person name="Lumba S."/>
            <person name="McCourt P."/>
            <person name="Mortimer J.C."/>
            <person name="Mutuku J.M."/>
            <person name="Nomura T."/>
            <person name="Sasaki-Sekimoto Y."/>
            <person name="Seto Y."/>
            <person name="Wang Y."/>
            <person name="Wakatake T."/>
            <person name="Sakakibara H."/>
            <person name="Demura T."/>
            <person name="Yamaguchi S."/>
            <person name="Yoneyama K."/>
            <person name="Manabe R.I."/>
            <person name="Nelson D.C."/>
            <person name="Schulman A.H."/>
            <person name="Timko M.P."/>
            <person name="dePamphilis C.W."/>
            <person name="Choi D."/>
            <person name="Shirasu K."/>
        </authorList>
    </citation>
    <scope>NUCLEOTIDE SEQUENCE [LARGE SCALE GENOMIC DNA]</scope>
    <source>
        <strain evidence="4">cv. UVA1</strain>
    </source>
</reference>
<keyword evidence="1" id="KW-0812">Transmembrane</keyword>
<protein>
    <submittedName>
        <fullName evidence="3">Uncharacterized protein</fullName>
    </submittedName>
</protein>
<keyword evidence="2" id="KW-0732">Signal</keyword>
<proteinExistence type="predicted"/>
<keyword evidence="4" id="KW-1185">Reference proteome</keyword>
<dbReference type="PANTHER" id="PTHR35107">
    <property type="entry name" value="EXPRESSED PROTEIN"/>
    <property type="match status" value="1"/>
</dbReference>
<dbReference type="EMBL" id="BKCP01011625">
    <property type="protein sequence ID" value="GER55056.1"/>
    <property type="molecule type" value="Genomic_DNA"/>
</dbReference>
<feature type="chain" id="PRO_5023057525" evidence="2">
    <location>
        <begin position="22"/>
        <end position="207"/>
    </location>
</feature>
<gene>
    <name evidence="3" type="ORF">STAS_32691</name>
</gene>
<evidence type="ECO:0000313" key="3">
    <source>
        <dbReference type="EMBL" id="GER55056.1"/>
    </source>
</evidence>
<dbReference type="PANTHER" id="PTHR35107:SF2">
    <property type="entry name" value="EXPRESSED PROTEIN"/>
    <property type="match status" value="1"/>
</dbReference>
<dbReference type="OrthoDB" id="769005at2759"/>